<feature type="compositionally biased region" description="Polar residues" evidence="1">
    <location>
        <begin position="136"/>
        <end position="162"/>
    </location>
</feature>
<dbReference type="EMBL" id="AWSO01000499">
    <property type="protein sequence ID" value="ESK89954.1"/>
    <property type="molecule type" value="Genomic_DNA"/>
</dbReference>
<name>V2YE25_MONRO</name>
<dbReference type="Proteomes" id="UP000017559">
    <property type="component" value="Unassembled WGS sequence"/>
</dbReference>
<feature type="region of interest" description="Disordered" evidence="1">
    <location>
        <begin position="544"/>
        <end position="571"/>
    </location>
</feature>
<organism evidence="2 3">
    <name type="scientific">Moniliophthora roreri (strain MCA 2997)</name>
    <name type="common">Cocoa frosty pod rot fungus</name>
    <name type="synonym">Crinipellis roreri</name>
    <dbReference type="NCBI Taxonomy" id="1381753"/>
    <lineage>
        <taxon>Eukaryota</taxon>
        <taxon>Fungi</taxon>
        <taxon>Dikarya</taxon>
        <taxon>Basidiomycota</taxon>
        <taxon>Agaricomycotina</taxon>
        <taxon>Agaricomycetes</taxon>
        <taxon>Agaricomycetidae</taxon>
        <taxon>Agaricales</taxon>
        <taxon>Marasmiineae</taxon>
        <taxon>Marasmiaceae</taxon>
        <taxon>Moniliophthora</taxon>
    </lineage>
</organism>
<reference evidence="2 3" key="1">
    <citation type="journal article" date="2014" name="BMC Genomics">
        <title>Genome and secretome analysis of the hemibiotrophic fungal pathogen, Moniliophthora roreri, which causes frosty pod rot disease of cacao: mechanisms of the biotrophic and necrotrophic phases.</title>
        <authorList>
            <person name="Meinhardt L.W."/>
            <person name="Costa G.G.L."/>
            <person name="Thomazella D.P.T."/>
            <person name="Teixeira P.J.P.L."/>
            <person name="Carazzolle M.F."/>
            <person name="Schuster S.C."/>
            <person name="Carlson J.E."/>
            <person name="Guiltinan M.J."/>
            <person name="Mieczkowski P."/>
            <person name="Farmer A."/>
            <person name="Ramaraj T."/>
            <person name="Crozier J."/>
            <person name="Davis R.E."/>
            <person name="Shao J."/>
            <person name="Melnick R.L."/>
            <person name="Pereira G.A.G."/>
            <person name="Bailey B.A."/>
        </authorList>
    </citation>
    <scope>NUCLEOTIDE SEQUENCE [LARGE SCALE GENOMIC DNA]</scope>
    <source>
        <strain evidence="2 3">MCA 2997</strain>
    </source>
</reference>
<feature type="compositionally biased region" description="Pro residues" evidence="1">
    <location>
        <begin position="92"/>
        <end position="103"/>
    </location>
</feature>
<feature type="region of interest" description="Disordered" evidence="1">
    <location>
        <begin position="441"/>
        <end position="532"/>
    </location>
</feature>
<feature type="compositionally biased region" description="Polar residues" evidence="1">
    <location>
        <begin position="21"/>
        <end position="70"/>
    </location>
</feature>
<keyword evidence="3" id="KW-1185">Reference proteome</keyword>
<comment type="caution">
    <text evidence="2">The sequence shown here is derived from an EMBL/GenBank/DDBJ whole genome shotgun (WGS) entry which is preliminary data.</text>
</comment>
<evidence type="ECO:0000256" key="1">
    <source>
        <dbReference type="SAM" id="MobiDB-lite"/>
    </source>
</evidence>
<feature type="compositionally biased region" description="Polar residues" evidence="1">
    <location>
        <begin position="202"/>
        <end position="211"/>
    </location>
</feature>
<proteinExistence type="predicted"/>
<dbReference type="HOGENOM" id="CLU_391848_0_0_1"/>
<dbReference type="AlphaFoldDB" id="V2YE25"/>
<dbReference type="OrthoDB" id="10575394at2759"/>
<feature type="compositionally biased region" description="Polar residues" evidence="1">
    <location>
        <begin position="544"/>
        <end position="554"/>
    </location>
</feature>
<feature type="region of interest" description="Disordered" evidence="1">
    <location>
        <begin position="679"/>
        <end position="704"/>
    </location>
</feature>
<feature type="region of interest" description="Disordered" evidence="1">
    <location>
        <begin position="1"/>
        <end position="106"/>
    </location>
</feature>
<feature type="region of interest" description="Disordered" evidence="1">
    <location>
        <begin position="124"/>
        <end position="214"/>
    </location>
</feature>
<evidence type="ECO:0000313" key="2">
    <source>
        <dbReference type="EMBL" id="ESK89954.1"/>
    </source>
</evidence>
<gene>
    <name evidence="2" type="ORF">Moror_752</name>
</gene>
<feature type="compositionally biased region" description="Polar residues" evidence="1">
    <location>
        <begin position="492"/>
        <end position="504"/>
    </location>
</feature>
<protein>
    <submittedName>
        <fullName evidence="2">Uncharacterized protein</fullName>
    </submittedName>
</protein>
<feature type="compositionally biased region" description="Low complexity" evidence="1">
    <location>
        <begin position="679"/>
        <end position="695"/>
    </location>
</feature>
<sequence length="704" mass="76354">MRRFPGSASRTRGVWGKEATRSQIVNTYDLETTPNPPASAQVSSPHNKAKSPGSTSRQKNPLSRAANASGTQGGVIPELLNLREDYSTRNPLPIPPRMIPPYDPRTTSYEDRLEFLRGQSIVMPAAGSPADDSGSDEAQTAQSGSQREGTLSQTANAPSRTISLPLAAEESNSGAQAQADSQRQARGQAVDEDSARQERQDTSQVEGQQIPQALPDHRLLHLAHRFMLNRERFSHVGPPDEQWTGGDMRRYMDPLVDAANEFLRGLLQLPRETLQVTGTSLFERYQKLRDTFPHSRADLFGFIRQMLADLAEHARRVYHDAGEPLTFAFTPPARINSIEPTAFFTTIRTQPGLTPSHGSTALRTSASFSLLNLESTEGRTPGSRISASHLGPDTDLNDADFDIANSPLLQHPTPLPAPGSTPYYATMELDAIAPSRRQRGGDRHLLLPEGHWSLPTGNSPPLEDLISVPSTSTVLTRHNRPDLRSARPTRSILRNPSTTAQHRQGSAVRVAEGRTEVPPSPDTSQHSSSSGQFGIDAAQLSSWLNNTSRPSGNRVSHWEDLSSAGRANTSRTFGSRVSDWEDLSSVGVATHRPTPALRATTQSQLPSWYWTTSGYRTPPPGYPSTPASRAGSVTPPPGYWSTPTMGSASRSYPPPGYWSTPVSEVTSVSQSAAGYWSIPVSKSSSRSQSGGPPAGHWSTPVSAR</sequence>
<feature type="compositionally biased region" description="Low complexity" evidence="1">
    <location>
        <begin position="173"/>
        <end position="188"/>
    </location>
</feature>
<accession>V2YE25</accession>
<evidence type="ECO:0000313" key="3">
    <source>
        <dbReference type="Proteomes" id="UP000017559"/>
    </source>
</evidence>
<dbReference type="KEGG" id="mrr:Moror_752"/>